<dbReference type="Proteomes" id="UP000494165">
    <property type="component" value="Unassembled WGS sequence"/>
</dbReference>
<proteinExistence type="predicted"/>
<gene>
    <name evidence="1" type="ORF">CLODIP_2_CD05950</name>
</gene>
<dbReference type="EMBL" id="CADEPI010000469">
    <property type="protein sequence ID" value="CAB3386310.1"/>
    <property type="molecule type" value="Genomic_DNA"/>
</dbReference>
<protein>
    <submittedName>
        <fullName evidence="1">Uncharacterized protein</fullName>
    </submittedName>
</protein>
<organism evidence="1 2">
    <name type="scientific">Cloeon dipterum</name>
    <dbReference type="NCBI Taxonomy" id="197152"/>
    <lineage>
        <taxon>Eukaryota</taxon>
        <taxon>Metazoa</taxon>
        <taxon>Ecdysozoa</taxon>
        <taxon>Arthropoda</taxon>
        <taxon>Hexapoda</taxon>
        <taxon>Insecta</taxon>
        <taxon>Pterygota</taxon>
        <taxon>Palaeoptera</taxon>
        <taxon>Ephemeroptera</taxon>
        <taxon>Pisciforma</taxon>
        <taxon>Baetidae</taxon>
        <taxon>Cloeon</taxon>
    </lineage>
</organism>
<reference evidence="1 2" key="1">
    <citation type="submission" date="2020-04" db="EMBL/GenBank/DDBJ databases">
        <authorList>
            <person name="Alioto T."/>
            <person name="Alioto T."/>
            <person name="Gomez Garrido J."/>
        </authorList>
    </citation>
    <scope>NUCLEOTIDE SEQUENCE [LARGE SCALE GENOMIC DNA]</scope>
</reference>
<name>A0A8S1E028_9INSE</name>
<evidence type="ECO:0000313" key="1">
    <source>
        <dbReference type="EMBL" id="CAB3386310.1"/>
    </source>
</evidence>
<evidence type="ECO:0000313" key="2">
    <source>
        <dbReference type="Proteomes" id="UP000494165"/>
    </source>
</evidence>
<dbReference type="AlphaFoldDB" id="A0A8S1E028"/>
<sequence length="95" mass="10371">MTGEVKRLLITMDQGGIIKSETLECGKKICLPLASIFIICPLRIKSRVVGADIAMFKELVASTFNKTSKVCFAVIRIRKEALLMAAEAGNASHNF</sequence>
<keyword evidence="2" id="KW-1185">Reference proteome</keyword>
<accession>A0A8S1E028</accession>
<comment type="caution">
    <text evidence="1">The sequence shown here is derived from an EMBL/GenBank/DDBJ whole genome shotgun (WGS) entry which is preliminary data.</text>
</comment>